<evidence type="ECO:0000313" key="7">
    <source>
        <dbReference type="EMBL" id="WCT75128.1"/>
    </source>
</evidence>
<dbReference type="Pfam" id="PF00355">
    <property type="entry name" value="Rieske"/>
    <property type="match status" value="1"/>
</dbReference>
<dbReference type="PROSITE" id="PS51296">
    <property type="entry name" value="RIESKE"/>
    <property type="match status" value="1"/>
</dbReference>
<keyword evidence="2" id="KW-0479">Metal-binding</keyword>
<dbReference type="EMBL" id="CP117411">
    <property type="protein sequence ID" value="WCT75128.1"/>
    <property type="molecule type" value="Genomic_DNA"/>
</dbReference>
<keyword evidence="4" id="KW-0408">Iron</keyword>
<feature type="domain" description="Rieske" evidence="6">
    <location>
        <begin position="8"/>
        <end position="109"/>
    </location>
</feature>
<dbReference type="Pfam" id="PF19112">
    <property type="entry name" value="VanA_C"/>
    <property type="match status" value="1"/>
</dbReference>
<keyword evidence="5" id="KW-0411">Iron-sulfur</keyword>
<sequence length="349" mass="38149">MPWLKNCWYQVAWGEELSDSASLARTVLDTPLLLFRDAGGAPAILRDTCPHRFAPLSAGRVAGGVVRCNYHGLVFGSDGRCVHNPHGPVTGRMRTTAYPVVERHGAIWVWLGEADAADPALVPDLAFLDRAPPQTSIRGHMPTACNYQLLTDNILDLSHTDYLHPDTLGGMMTGARTTVQEAPGRVAIEWFAADREPSAAYRALLPGGARADKWIEVAWTAPAILVLRTATTAAGVAWREGDLTATVHSMTPETRFTTHYFYNNVRYFRVDDATFHAALGANIFKAFALEDKPMLEMQQARMGTDDLLGLKPLLLPIDSAAIRVRRQLAAMIAAEQDSEPVEVEAPQPA</sequence>
<dbReference type="PANTHER" id="PTHR21266">
    <property type="entry name" value="IRON-SULFUR DOMAIN CONTAINING PROTEIN"/>
    <property type="match status" value="1"/>
</dbReference>
<dbReference type="SUPFAM" id="SSF55961">
    <property type="entry name" value="Bet v1-like"/>
    <property type="match status" value="1"/>
</dbReference>
<gene>
    <name evidence="7" type="ORF">PQ455_07910</name>
</gene>
<keyword evidence="7" id="KW-0223">Dioxygenase</keyword>
<keyword evidence="1" id="KW-0001">2Fe-2S</keyword>
<keyword evidence="8" id="KW-1185">Reference proteome</keyword>
<evidence type="ECO:0000256" key="1">
    <source>
        <dbReference type="ARBA" id="ARBA00022714"/>
    </source>
</evidence>
<organism evidence="7 8">
    <name type="scientific">Sphingomonas naphthae</name>
    <dbReference type="NCBI Taxonomy" id="1813468"/>
    <lineage>
        <taxon>Bacteria</taxon>
        <taxon>Pseudomonadati</taxon>
        <taxon>Pseudomonadota</taxon>
        <taxon>Alphaproteobacteria</taxon>
        <taxon>Sphingomonadales</taxon>
        <taxon>Sphingomonadaceae</taxon>
        <taxon>Sphingomonas</taxon>
    </lineage>
</organism>
<proteinExistence type="predicted"/>
<evidence type="ECO:0000256" key="3">
    <source>
        <dbReference type="ARBA" id="ARBA00023002"/>
    </source>
</evidence>
<dbReference type="RefSeq" id="WP_273690707.1">
    <property type="nucleotide sequence ID" value="NZ_CP117411.1"/>
</dbReference>
<dbReference type="InterPro" id="IPR017941">
    <property type="entry name" value="Rieske_2Fe-2S"/>
</dbReference>
<keyword evidence="3" id="KW-0560">Oxidoreductase</keyword>
<dbReference type="SUPFAM" id="SSF50022">
    <property type="entry name" value="ISP domain"/>
    <property type="match status" value="1"/>
</dbReference>
<dbReference type="Gene3D" id="2.102.10.10">
    <property type="entry name" value="Rieske [2Fe-2S] iron-sulphur domain"/>
    <property type="match status" value="1"/>
</dbReference>
<dbReference type="Gene3D" id="3.90.380.10">
    <property type="entry name" value="Naphthalene 1,2-dioxygenase Alpha Subunit, Chain A, domain 1"/>
    <property type="match status" value="1"/>
</dbReference>
<dbReference type="PANTHER" id="PTHR21266:SF60">
    <property type="entry name" value="3-KETOSTEROID-9-ALPHA-MONOOXYGENASE, OXYGENASE COMPONENT"/>
    <property type="match status" value="1"/>
</dbReference>
<dbReference type="InterPro" id="IPR036922">
    <property type="entry name" value="Rieske_2Fe-2S_sf"/>
</dbReference>
<protein>
    <submittedName>
        <fullName evidence="7">Aromatic ring-hydroxylating dioxygenase subunit alpha</fullName>
    </submittedName>
</protein>
<evidence type="ECO:0000256" key="5">
    <source>
        <dbReference type="ARBA" id="ARBA00023014"/>
    </source>
</evidence>
<evidence type="ECO:0000256" key="2">
    <source>
        <dbReference type="ARBA" id="ARBA00022723"/>
    </source>
</evidence>
<name>A0ABY7TQ17_9SPHN</name>
<reference evidence="7 8" key="1">
    <citation type="submission" date="2023-02" db="EMBL/GenBank/DDBJ databases">
        <title>Genome sequence of Sphingomonas naphthae.</title>
        <authorList>
            <person name="Kim S."/>
            <person name="Heo J."/>
            <person name="Kwon S.-W."/>
        </authorList>
    </citation>
    <scope>NUCLEOTIDE SEQUENCE [LARGE SCALE GENOMIC DNA]</scope>
    <source>
        <strain evidence="7 8">KACC 18716</strain>
    </source>
</reference>
<accession>A0ABY7TQ17</accession>
<dbReference type="GO" id="GO:0051213">
    <property type="term" value="F:dioxygenase activity"/>
    <property type="evidence" value="ECO:0007669"/>
    <property type="project" value="UniProtKB-KW"/>
</dbReference>
<dbReference type="InterPro" id="IPR044043">
    <property type="entry name" value="VanA_C_cat"/>
</dbReference>
<dbReference type="Proteomes" id="UP001220395">
    <property type="component" value="Chromosome"/>
</dbReference>
<evidence type="ECO:0000256" key="4">
    <source>
        <dbReference type="ARBA" id="ARBA00023004"/>
    </source>
</evidence>
<dbReference type="InterPro" id="IPR050584">
    <property type="entry name" value="Cholesterol_7-desaturase"/>
</dbReference>
<evidence type="ECO:0000259" key="6">
    <source>
        <dbReference type="PROSITE" id="PS51296"/>
    </source>
</evidence>
<evidence type="ECO:0000313" key="8">
    <source>
        <dbReference type="Proteomes" id="UP001220395"/>
    </source>
</evidence>